<gene>
    <name evidence="2" type="ORF">BRE01_65690</name>
</gene>
<keyword evidence="1" id="KW-0472">Membrane</keyword>
<name>A0ABQ0TZY4_9BACL</name>
<evidence type="ECO:0000313" key="3">
    <source>
        <dbReference type="Proteomes" id="UP000319578"/>
    </source>
</evidence>
<comment type="caution">
    <text evidence="2">The sequence shown here is derived from an EMBL/GenBank/DDBJ whole genome shotgun (WGS) entry which is preliminary data.</text>
</comment>
<dbReference type="EMBL" id="BJON01000036">
    <property type="protein sequence ID" value="GED72867.1"/>
    <property type="molecule type" value="Genomic_DNA"/>
</dbReference>
<evidence type="ECO:0000256" key="1">
    <source>
        <dbReference type="SAM" id="Phobius"/>
    </source>
</evidence>
<evidence type="ECO:0000313" key="2">
    <source>
        <dbReference type="EMBL" id="GED72867.1"/>
    </source>
</evidence>
<keyword evidence="1" id="KW-0812">Transmembrane</keyword>
<proteinExistence type="predicted"/>
<reference evidence="2 3" key="1">
    <citation type="submission" date="2019-06" db="EMBL/GenBank/DDBJ databases">
        <title>Whole genome shotgun sequence of Brevibacillus reuszeri NBRC 15719.</title>
        <authorList>
            <person name="Hosoyama A."/>
            <person name="Uohara A."/>
            <person name="Ohji S."/>
            <person name="Ichikawa N."/>
        </authorList>
    </citation>
    <scope>NUCLEOTIDE SEQUENCE [LARGE SCALE GENOMIC DNA]</scope>
    <source>
        <strain evidence="2 3">NBRC 15719</strain>
    </source>
</reference>
<organism evidence="2 3">
    <name type="scientific">Brevibacillus reuszeri</name>
    <dbReference type="NCBI Taxonomy" id="54915"/>
    <lineage>
        <taxon>Bacteria</taxon>
        <taxon>Bacillati</taxon>
        <taxon>Bacillota</taxon>
        <taxon>Bacilli</taxon>
        <taxon>Bacillales</taxon>
        <taxon>Paenibacillaceae</taxon>
        <taxon>Brevibacillus</taxon>
    </lineage>
</organism>
<accession>A0ABQ0TZY4</accession>
<dbReference type="Proteomes" id="UP000319578">
    <property type="component" value="Unassembled WGS sequence"/>
</dbReference>
<keyword evidence="3" id="KW-1185">Reference proteome</keyword>
<protein>
    <submittedName>
        <fullName evidence="2">Uncharacterized protein</fullName>
    </submittedName>
</protein>
<sequence length="54" mass="5951">MVKNTPTYVSEVRISFLIFSILSIDDGITVLTFTALAIGNVVRNYRSAAEESLN</sequence>
<keyword evidence="1" id="KW-1133">Transmembrane helix</keyword>
<feature type="transmembrane region" description="Helical" evidence="1">
    <location>
        <begin position="12"/>
        <end position="38"/>
    </location>
</feature>